<reference evidence="21" key="1">
    <citation type="submission" date="2021-06" db="EMBL/GenBank/DDBJ databases">
        <authorList>
            <consortium name="Wellcome Sanger Institute Data Sharing"/>
        </authorList>
    </citation>
    <scope>NUCLEOTIDE SEQUENCE [LARGE SCALE GENOMIC DNA]</scope>
</reference>
<organism evidence="21 22">
    <name type="scientific">Erpetoichthys calabaricus</name>
    <name type="common">Rope fish</name>
    <name type="synonym">Calamoichthys calabaricus</name>
    <dbReference type="NCBI Taxonomy" id="27687"/>
    <lineage>
        <taxon>Eukaryota</taxon>
        <taxon>Metazoa</taxon>
        <taxon>Chordata</taxon>
        <taxon>Craniata</taxon>
        <taxon>Vertebrata</taxon>
        <taxon>Euteleostomi</taxon>
        <taxon>Actinopterygii</taxon>
        <taxon>Polypteriformes</taxon>
        <taxon>Polypteridae</taxon>
        <taxon>Erpetoichthys</taxon>
    </lineage>
</organism>
<keyword evidence="4 19" id="KW-0812">Transmembrane</keyword>
<evidence type="ECO:0000256" key="14">
    <source>
        <dbReference type="ARBA" id="ARBA00046280"/>
    </source>
</evidence>
<keyword evidence="3" id="KW-0597">Phosphoprotein</keyword>
<evidence type="ECO:0000256" key="4">
    <source>
        <dbReference type="ARBA" id="ARBA00022692"/>
    </source>
</evidence>
<dbReference type="GeneID" id="114663380"/>
<evidence type="ECO:0000256" key="9">
    <source>
        <dbReference type="ARBA" id="ARBA00023034"/>
    </source>
</evidence>
<dbReference type="FunFam" id="1.20.5.110:FF:000026">
    <property type="entry name" value="BET1 homolog"/>
    <property type="match status" value="1"/>
</dbReference>
<dbReference type="CTD" id="10282"/>
<comment type="similarity">
    <text evidence="13">Belongs to the BET1 family.</text>
</comment>
<dbReference type="SUPFAM" id="SSF58038">
    <property type="entry name" value="SNARE fusion complex"/>
    <property type="match status" value="1"/>
</dbReference>
<comment type="function">
    <text evidence="15">Required for vesicular transport from the ER to the Golgi complex. Functions as a SNARE involved in the docking process of ER-derived vesicles with the cis-Golgi membrane.</text>
</comment>
<keyword evidence="7" id="KW-0653">Protein transport</keyword>
<feature type="transmembrane region" description="Helical" evidence="19">
    <location>
        <begin position="91"/>
        <end position="110"/>
    </location>
</feature>
<evidence type="ECO:0000256" key="6">
    <source>
        <dbReference type="ARBA" id="ARBA00022892"/>
    </source>
</evidence>
<evidence type="ECO:0000256" key="17">
    <source>
        <dbReference type="ARBA" id="ARBA00071590"/>
    </source>
</evidence>
<dbReference type="Gene3D" id="1.20.5.110">
    <property type="match status" value="1"/>
</dbReference>
<keyword evidence="6" id="KW-0931">ER-Golgi transport</keyword>
<dbReference type="AlphaFoldDB" id="A0A8C4SQH1"/>
<evidence type="ECO:0000256" key="10">
    <source>
        <dbReference type="ARBA" id="ARBA00023054"/>
    </source>
</evidence>
<evidence type="ECO:0000256" key="12">
    <source>
        <dbReference type="ARBA" id="ARBA00024188"/>
    </source>
</evidence>
<evidence type="ECO:0000256" key="16">
    <source>
        <dbReference type="ARBA" id="ARBA00063965"/>
    </source>
</evidence>
<comment type="subunit">
    <text evidence="16">Interacts with SNARE complex members GOSR2, SEC22B and STX5. Interacts with LMAN1/ERGIC53. Interacts with STX17.</text>
</comment>
<evidence type="ECO:0000256" key="18">
    <source>
        <dbReference type="ARBA" id="ARBA00077825"/>
    </source>
</evidence>
<dbReference type="RefSeq" id="XP_028672917.1">
    <property type="nucleotide sequence ID" value="XM_028817084.2"/>
</dbReference>
<evidence type="ECO:0000259" key="20">
    <source>
        <dbReference type="PROSITE" id="PS50192"/>
    </source>
</evidence>
<dbReference type="GO" id="GO:0005794">
    <property type="term" value="C:Golgi apparatus"/>
    <property type="evidence" value="ECO:0007669"/>
    <property type="project" value="UniProtKB-SubCell"/>
</dbReference>
<dbReference type="SMART" id="SM00397">
    <property type="entry name" value="t_SNARE"/>
    <property type="match status" value="1"/>
</dbReference>
<reference evidence="21" key="3">
    <citation type="submission" date="2025-09" db="UniProtKB">
        <authorList>
            <consortium name="Ensembl"/>
        </authorList>
    </citation>
    <scope>IDENTIFICATION</scope>
</reference>
<keyword evidence="9" id="KW-0333">Golgi apparatus</keyword>
<dbReference type="PANTHER" id="PTHR12791">
    <property type="entry name" value="GOLGI SNARE BET1-RELATED"/>
    <property type="match status" value="1"/>
</dbReference>
<evidence type="ECO:0000313" key="22">
    <source>
        <dbReference type="Proteomes" id="UP000694620"/>
    </source>
</evidence>
<reference evidence="21" key="2">
    <citation type="submission" date="2025-08" db="UniProtKB">
        <authorList>
            <consortium name="Ensembl"/>
        </authorList>
    </citation>
    <scope>IDENTIFICATION</scope>
</reference>
<keyword evidence="10" id="KW-0175">Coiled coil</keyword>
<dbReference type="Ensembl" id="ENSECRT00000020493.1">
    <property type="protein sequence ID" value="ENSECRP00000020060.1"/>
    <property type="gene ID" value="ENSECRG00000013481.1"/>
</dbReference>
<keyword evidence="22" id="KW-1185">Reference proteome</keyword>
<evidence type="ECO:0000313" key="21">
    <source>
        <dbReference type="Ensembl" id="ENSECRP00000020060.1"/>
    </source>
</evidence>
<evidence type="ECO:0000256" key="3">
    <source>
        <dbReference type="ARBA" id="ARBA00022553"/>
    </source>
</evidence>
<name>A0A8C4SQH1_ERPCA</name>
<evidence type="ECO:0000256" key="19">
    <source>
        <dbReference type="SAM" id="Phobius"/>
    </source>
</evidence>
<dbReference type="GO" id="GO:0015031">
    <property type="term" value="P:protein transport"/>
    <property type="evidence" value="ECO:0007669"/>
    <property type="project" value="UniProtKB-KW"/>
</dbReference>
<evidence type="ECO:0000256" key="13">
    <source>
        <dbReference type="ARBA" id="ARBA00037962"/>
    </source>
</evidence>
<keyword evidence="11 19" id="KW-0472">Membrane</keyword>
<dbReference type="InterPro" id="IPR000727">
    <property type="entry name" value="T_SNARE_dom"/>
</dbReference>
<evidence type="ECO:0000256" key="7">
    <source>
        <dbReference type="ARBA" id="ARBA00022927"/>
    </source>
</evidence>
<evidence type="ECO:0000256" key="5">
    <source>
        <dbReference type="ARBA" id="ARBA00022824"/>
    </source>
</evidence>
<dbReference type="InterPro" id="IPR039899">
    <property type="entry name" value="BET1_SNARE"/>
</dbReference>
<evidence type="ECO:0000256" key="2">
    <source>
        <dbReference type="ARBA" id="ARBA00022448"/>
    </source>
</evidence>
<gene>
    <name evidence="21" type="primary">bet1</name>
</gene>
<comment type="subcellular location">
    <subcellularLocation>
        <location evidence="14">Endomembrane system</location>
        <topology evidence="14">Single-pass type IV membrane protein</topology>
    </subcellularLocation>
    <subcellularLocation>
        <location evidence="1">Endoplasmic reticulum membrane</location>
        <topology evidence="1">Single-pass membrane protein</topology>
    </subcellularLocation>
    <subcellularLocation>
        <location evidence="12">Golgi apparatus</location>
        <location evidence="12">cis-Golgi network membrane</location>
    </subcellularLocation>
</comment>
<protein>
    <recommendedName>
        <fullName evidence="17">BET1 homolog</fullName>
    </recommendedName>
    <alternativeName>
        <fullName evidence="18">Golgi vesicular membrane-trafficking protein p18</fullName>
    </alternativeName>
</protein>
<keyword evidence="2" id="KW-0813">Transport</keyword>
<feature type="domain" description="T-SNARE coiled-coil homology" evidence="20">
    <location>
        <begin position="21"/>
        <end position="83"/>
    </location>
</feature>
<dbReference type="OrthoDB" id="261831at2759"/>
<evidence type="ECO:0000256" key="15">
    <source>
        <dbReference type="ARBA" id="ARBA00054011"/>
    </source>
</evidence>
<dbReference type="GO" id="GO:0005789">
    <property type="term" value="C:endoplasmic reticulum membrane"/>
    <property type="evidence" value="ECO:0007669"/>
    <property type="project" value="UniProtKB-SubCell"/>
</dbReference>
<dbReference type="GO" id="GO:0016192">
    <property type="term" value="P:vesicle-mediated transport"/>
    <property type="evidence" value="ECO:0007669"/>
    <property type="project" value="UniProtKB-KW"/>
</dbReference>
<evidence type="ECO:0000256" key="8">
    <source>
        <dbReference type="ARBA" id="ARBA00022989"/>
    </source>
</evidence>
<sequence>MRRAGLGDGAPTGNYVPSGYSVYEEENDKLTDSLKAKVNALRTLSIDIGTEVKFQNTMLGQMDTDFDSTGGLLGATMGRLKRLSRGSQTKLFCYLMLFVLFVVFVLYWIIR</sequence>
<dbReference type="GeneTree" id="ENSGT00940000163414"/>
<evidence type="ECO:0000256" key="1">
    <source>
        <dbReference type="ARBA" id="ARBA00004389"/>
    </source>
</evidence>
<dbReference type="CDD" id="cd15853">
    <property type="entry name" value="SNARE_Bet1"/>
    <property type="match status" value="1"/>
</dbReference>
<keyword evidence="8 19" id="KW-1133">Transmembrane helix</keyword>
<keyword evidence="5" id="KW-0256">Endoplasmic reticulum</keyword>
<evidence type="ECO:0000256" key="11">
    <source>
        <dbReference type="ARBA" id="ARBA00023136"/>
    </source>
</evidence>
<dbReference type="Proteomes" id="UP000694620">
    <property type="component" value="Chromosome 13"/>
</dbReference>
<dbReference type="PROSITE" id="PS50192">
    <property type="entry name" value="T_SNARE"/>
    <property type="match status" value="1"/>
</dbReference>
<proteinExistence type="inferred from homology"/>
<accession>A0A8C4SQH1</accession>